<keyword evidence="6" id="KW-1185">Reference proteome</keyword>
<dbReference type="InterPro" id="IPR050413">
    <property type="entry name" value="TCR_beta_variable"/>
</dbReference>
<keyword evidence="2" id="KW-0391">Immunity</keyword>
<dbReference type="SMART" id="SM00409">
    <property type="entry name" value="IG"/>
    <property type="match status" value="2"/>
</dbReference>
<gene>
    <name evidence="5" type="ORF">JD844_022173</name>
</gene>
<sequence>MAPSPQKSSEQETCGQMLLWFPISSSGSALLSLLSLSNPCSCLDVGSTSCFSPAAPAPLVQATQEIQSLPVSVQLLYQHETEMAAGFSQFCSSIFQSHSLLSLFVFWCALLVVSASAVAVTQDPLFDSFSQGKELTFTCSHSLSWNCDFYWYRQLPGKTELQHLGTLQYYTETWAEEFNHNPKNWLKGEWLGKEKKQMKLQVRHLQPDDTGLYLCAAKDTLLFQCQVYDMAAEPICSWYEDFKLSSLLYLSVIWFALPGSDSDVTVTQQPPVTSLLQEENLAISCSVSGPNYNFFWYRQLPGKIELQVLGILYSHDDKLADVDSSLNARLSGGWLDKTKKEMNLHLQSLQPGDTGLYLCAARDTVREAGTGAGTK</sequence>
<proteinExistence type="predicted"/>
<evidence type="ECO:0000256" key="1">
    <source>
        <dbReference type="ARBA" id="ARBA00022729"/>
    </source>
</evidence>
<dbReference type="EMBL" id="JAIPUX010003289">
    <property type="protein sequence ID" value="KAH0621133.1"/>
    <property type="molecule type" value="Genomic_DNA"/>
</dbReference>
<evidence type="ECO:0000256" key="2">
    <source>
        <dbReference type="ARBA" id="ARBA00022859"/>
    </source>
</evidence>
<dbReference type="Gene3D" id="2.60.40.10">
    <property type="entry name" value="Immunoglobulins"/>
    <property type="match status" value="2"/>
</dbReference>
<keyword evidence="3" id="KW-1133">Transmembrane helix</keyword>
<reference evidence="5 6" key="1">
    <citation type="journal article" date="2022" name="Gigascience">
        <title>A chromosome-level genome assembly and annotation of the desert horned lizard, Phrynosoma platyrhinos, provides insight into chromosomal rearrangements among reptiles.</title>
        <authorList>
            <person name="Koochekian N."/>
            <person name="Ascanio A."/>
            <person name="Farleigh K."/>
            <person name="Card D.C."/>
            <person name="Schield D.R."/>
            <person name="Castoe T.A."/>
            <person name="Jezkova T."/>
        </authorList>
    </citation>
    <scope>NUCLEOTIDE SEQUENCE [LARGE SCALE GENOMIC DNA]</scope>
    <source>
        <strain evidence="5">NK-2021</strain>
    </source>
</reference>
<dbReference type="SUPFAM" id="SSF48726">
    <property type="entry name" value="Immunoglobulin"/>
    <property type="match status" value="2"/>
</dbReference>
<feature type="domain" description="Ig-like" evidence="4">
    <location>
        <begin position="131"/>
        <end position="219"/>
    </location>
</feature>
<evidence type="ECO:0000313" key="6">
    <source>
        <dbReference type="Proteomes" id="UP000826234"/>
    </source>
</evidence>
<dbReference type="InterPro" id="IPR003599">
    <property type="entry name" value="Ig_sub"/>
</dbReference>
<keyword evidence="3" id="KW-0812">Transmembrane</keyword>
<evidence type="ECO:0000256" key="3">
    <source>
        <dbReference type="SAM" id="Phobius"/>
    </source>
</evidence>
<dbReference type="SMART" id="SM00406">
    <property type="entry name" value="IGv"/>
    <property type="match status" value="2"/>
</dbReference>
<dbReference type="PROSITE" id="PS50835">
    <property type="entry name" value="IG_LIKE"/>
    <property type="match status" value="2"/>
</dbReference>
<protein>
    <recommendedName>
        <fullName evidence="4">Ig-like domain-containing protein</fullName>
    </recommendedName>
</protein>
<accession>A0ABQ7SV03</accession>
<dbReference type="Pfam" id="PF07686">
    <property type="entry name" value="V-set"/>
    <property type="match status" value="2"/>
</dbReference>
<comment type="caution">
    <text evidence="5">The sequence shown here is derived from an EMBL/GenBank/DDBJ whole genome shotgun (WGS) entry which is preliminary data.</text>
</comment>
<dbReference type="PANTHER" id="PTHR23268">
    <property type="entry name" value="T-CELL RECEPTOR BETA CHAIN"/>
    <property type="match status" value="1"/>
</dbReference>
<keyword evidence="3" id="KW-0472">Membrane</keyword>
<keyword evidence="1" id="KW-0732">Signal</keyword>
<dbReference type="InterPro" id="IPR013783">
    <property type="entry name" value="Ig-like_fold"/>
</dbReference>
<evidence type="ECO:0000259" key="4">
    <source>
        <dbReference type="PROSITE" id="PS50835"/>
    </source>
</evidence>
<organism evidence="5 6">
    <name type="scientific">Phrynosoma platyrhinos</name>
    <name type="common">Desert horned lizard</name>
    <dbReference type="NCBI Taxonomy" id="52577"/>
    <lineage>
        <taxon>Eukaryota</taxon>
        <taxon>Metazoa</taxon>
        <taxon>Chordata</taxon>
        <taxon>Craniata</taxon>
        <taxon>Vertebrata</taxon>
        <taxon>Euteleostomi</taxon>
        <taxon>Lepidosauria</taxon>
        <taxon>Squamata</taxon>
        <taxon>Bifurcata</taxon>
        <taxon>Unidentata</taxon>
        <taxon>Episquamata</taxon>
        <taxon>Toxicofera</taxon>
        <taxon>Iguania</taxon>
        <taxon>Phrynosomatidae</taxon>
        <taxon>Phrynosomatinae</taxon>
        <taxon>Phrynosoma</taxon>
    </lineage>
</organism>
<feature type="transmembrane region" description="Helical" evidence="3">
    <location>
        <begin position="100"/>
        <end position="120"/>
    </location>
</feature>
<name>A0ABQ7SV03_PHRPL</name>
<dbReference type="InterPro" id="IPR013106">
    <property type="entry name" value="Ig_V-set"/>
</dbReference>
<dbReference type="PANTHER" id="PTHR23268:SF102">
    <property type="entry name" value="IMMUNOGLOBULIN V-SET DOMAIN-CONTAINING PROTEIN"/>
    <property type="match status" value="1"/>
</dbReference>
<dbReference type="InterPro" id="IPR036179">
    <property type="entry name" value="Ig-like_dom_sf"/>
</dbReference>
<feature type="domain" description="Ig-like" evidence="4">
    <location>
        <begin position="270"/>
        <end position="375"/>
    </location>
</feature>
<dbReference type="InterPro" id="IPR003598">
    <property type="entry name" value="Ig_sub2"/>
</dbReference>
<dbReference type="Proteomes" id="UP000826234">
    <property type="component" value="Unassembled WGS sequence"/>
</dbReference>
<dbReference type="InterPro" id="IPR007110">
    <property type="entry name" value="Ig-like_dom"/>
</dbReference>
<dbReference type="SMART" id="SM00408">
    <property type="entry name" value="IGc2"/>
    <property type="match status" value="2"/>
</dbReference>
<evidence type="ECO:0000313" key="5">
    <source>
        <dbReference type="EMBL" id="KAH0621133.1"/>
    </source>
</evidence>